<protein>
    <submittedName>
        <fullName evidence="5">Tripartite ATP-independent transporter solute receptor, DctP family</fullName>
    </submittedName>
</protein>
<keyword evidence="2" id="KW-0813">Transport</keyword>
<dbReference type="EMBL" id="FNQJ01000004">
    <property type="protein sequence ID" value="SEA03190.1"/>
    <property type="molecule type" value="Genomic_DNA"/>
</dbReference>
<comment type="similarity">
    <text evidence="1">Belongs to the bacterial solute-binding protein 7 family.</text>
</comment>
<proteinExistence type="inferred from homology"/>
<dbReference type="STRING" id="592050.SAMN05421875_104143"/>
<dbReference type="AlphaFoldDB" id="A0A1H3XVE4"/>
<feature type="chain" id="PRO_5011598665" evidence="4">
    <location>
        <begin position="26"/>
        <end position="338"/>
    </location>
</feature>
<feature type="signal peptide" evidence="4">
    <location>
        <begin position="1"/>
        <end position="25"/>
    </location>
</feature>
<keyword evidence="6" id="KW-1185">Reference proteome</keyword>
<evidence type="ECO:0000256" key="3">
    <source>
        <dbReference type="ARBA" id="ARBA00022729"/>
    </source>
</evidence>
<organism evidence="5 6">
    <name type="scientific">Acidovorax soli</name>
    <dbReference type="NCBI Taxonomy" id="592050"/>
    <lineage>
        <taxon>Bacteria</taxon>
        <taxon>Pseudomonadati</taxon>
        <taxon>Pseudomonadota</taxon>
        <taxon>Betaproteobacteria</taxon>
        <taxon>Burkholderiales</taxon>
        <taxon>Comamonadaceae</taxon>
        <taxon>Acidovorax</taxon>
    </lineage>
</organism>
<dbReference type="CDD" id="cd13679">
    <property type="entry name" value="PBP2_TRAP_YiaO_like"/>
    <property type="match status" value="1"/>
</dbReference>
<dbReference type="PIRSF" id="PIRSF006470">
    <property type="entry name" value="DctB"/>
    <property type="match status" value="1"/>
</dbReference>
<name>A0A1H3XVE4_9BURK</name>
<sequence length="338" mass="36697">MKKIASLRRLAVALLVSGVSLHAAAQAFADRTIRVGHQAQPDAPISQAARKFAELVAEKSGGRLKIKEFPASQLGNEAQQLGALRGGTQELFIPTTTSLAPVIKEFGLLDFPFLVSTTAQAEALLDGPAGAALLERLPAKGLIGLGYWENGFRNVTNSARPIQKPEDFSGLKLRVIPNPVFIEAFKALGANPTPLAFGELYGALESRAVDGQENPYVLIDTSKFYEVQKFASNTNHVYSPLIVLAGKPFWDKLSDSERQILQAAFKEAQAYQRALSRQATTSAMAEVKAKGMKINDVSPAELQRMEAVVRPVTDKFAATYDPAITRGFFAELQKIKQK</sequence>
<dbReference type="InterPro" id="IPR018389">
    <property type="entry name" value="DctP_fam"/>
</dbReference>
<dbReference type="InterPro" id="IPR004682">
    <property type="entry name" value="TRAP_DctP"/>
</dbReference>
<evidence type="ECO:0000256" key="2">
    <source>
        <dbReference type="ARBA" id="ARBA00022448"/>
    </source>
</evidence>
<keyword evidence="5" id="KW-0675">Receptor</keyword>
<accession>A0A1H3XVE4</accession>
<reference evidence="6" key="1">
    <citation type="submission" date="2016-10" db="EMBL/GenBank/DDBJ databases">
        <authorList>
            <person name="Varghese N."/>
            <person name="Submissions S."/>
        </authorList>
    </citation>
    <scope>NUCLEOTIDE SEQUENCE [LARGE SCALE GENOMIC DNA]</scope>
    <source>
        <strain evidence="6">DSM 25157</strain>
    </source>
</reference>
<keyword evidence="3 4" id="KW-0732">Signal</keyword>
<dbReference type="Pfam" id="PF03480">
    <property type="entry name" value="DctP"/>
    <property type="match status" value="1"/>
</dbReference>
<evidence type="ECO:0000313" key="5">
    <source>
        <dbReference type="EMBL" id="SEA03190.1"/>
    </source>
</evidence>
<dbReference type="PANTHER" id="PTHR33376">
    <property type="match status" value="1"/>
</dbReference>
<dbReference type="GO" id="GO:0030288">
    <property type="term" value="C:outer membrane-bounded periplasmic space"/>
    <property type="evidence" value="ECO:0007669"/>
    <property type="project" value="InterPro"/>
</dbReference>
<dbReference type="NCBIfam" id="NF037995">
    <property type="entry name" value="TRAP_S1"/>
    <property type="match status" value="1"/>
</dbReference>
<dbReference type="Proteomes" id="UP000199002">
    <property type="component" value="Unassembled WGS sequence"/>
</dbReference>
<dbReference type="RefSeq" id="WP_092697414.1">
    <property type="nucleotide sequence ID" value="NZ_CAXIQL010000017.1"/>
</dbReference>
<evidence type="ECO:0000256" key="1">
    <source>
        <dbReference type="ARBA" id="ARBA00009023"/>
    </source>
</evidence>
<dbReference type="InterPro" id="IPR038404">
    <property type="entry name" value="TRAP_DctP_sf"/>
</dbReference>
<dbReference type="GeneID" id="34233451"/>
<evidence type="ECO:0000313" key="6">
    <source>
        <dbReference type="Proteomes" id="UP000199002"/>
    </source>
</evidence>
<dbReference type="PANTHER" id="PTHR33376:SF7">
    <property type="entry name" value="C4-DICARBOXYLATE-BINDING PROTEIN DCTB"/>
    <property type="match status" value="1"/>
</dbReference>
<evidence type="ECO:0000256" key="4">
    <source>
        <dbReference type="SAM" id="SignalP"/>
    </source>
</evidence>
<gene>
    <name evidence="5" type="ORF">SAMN05421875_104143</name>
</gene>
<dbReference type="Gene3D" id="3.40.190.170">
    <property type="entry name" value="Bacterial extracellular solute-binding protein, family 7"/>
    <property type="match status" value="1"/>
</dbReference>
<dbReference type="GO" id="GO:0055085">
    <property type="term" value="P:transmembrane transport"/>
    <property type="evidence" value="ECO:0007669"/>
    <property type="project" value="InterPro"/>
</dbReference>
<dbReference type="NCBIfam" id="TIGR00787">
    <property type="entry name" value="dctP"/>
    <property type="match status" value="1"/>
</dbReference>